<sequence length="167" mass="17655">MELRAQDVASVDLVSLQRDDYIAAAVDIEPASHPLMIVTWGSDSDGWVEIVAARDEGNIQRITVLTPPTAADPGVRTGDEVVGKLPTLNVAELASASTRSAGEDLALTLAGALRAGWRGGDWVLRFSEFPVAVRYLTHGLEVGCASDALLAEIVLEEDLLASATPFS</sequence>
<comment type="caution">
    <text evidence="1">The sequence shown here is derived from an EMBL/GenBank/DDBJ whole genome shotgun (WGS) entry which is preliminary data.</text>
</comment>
<gene>
    <name evidence="1" type="ORF">GCM10023200_17310</name>
</gene>
<accession>A0ABP9AR11</accession>
<dbReference type="EMBL" id="BAABHO010000010">
    <property type="protein sequence ID" value="GAA4784251.1"/>
    <property type="molecule type" value="Genomic_DNA"/>
</dbReference>
<proteinExistence type="predicted"/>
<evidence type="ECO:0000313" key="2">
    <source>
        <dbReference type="Proteomes" id="UP001500928"/>
    </source>
</evidence>
<protein>
    <submittedName>
        <fullName evidence="1">Uncharacterized protein</fullName>
    </submittedName>
</protein>
<organism evidence="1 2">
    <name type="scientific">Actinomycetospora chlora</name>
    <dbReference type="NCBI Taxonomy" id="663608"/>
    <lineage>
        <taxon>Bacteria</taxon>
        <taxon>Bacillati</taxon>
        <taxon>Actinomycetota</taxon>
        <taxon>Actinomycetes</taxon>
        <taxon>Pseudonocardiales</taxon>
        <taxon>Pseudonocardiaceae</taxon>
        <taxon>Actinomycetospora</taxon>
    </lineage>
</organism>
<dbReference type="Proteomes" id="UP001500928">
    <property type="component" value="Unassembled WGS sequence"/>
</dbReference>
<reference evidence="2" key="1">
    <citation type="journal article" date="2019" name="Int. J. Syst. Evol. Microbiol.">
        <title>The Global Catalogue of Microorganisms (GCM) 10K type strain sequencing project: providing services to taxonomists for standard genome sequencing and annotation.</title>
        <authorList>
            <consortium name="The Broad Institute Genomics Platform"/>
            <consortium name="The Broad Institute Genome Sequencing Center for Infectious Disease"/>
            <person name="Wu L."/>
            <person name="Ma J."/>
        </authorList>
    </citation>
    <scope>NUCLEOTIDE SEQUENCE [LARGE SCALE GENOMIC DNA]</scope>
    <source>
        <strain evidence="2">JCM 17979</strain>
    </source>
</reference>
<keyword evidence="2" id="KW-1185">Reference proteome</keyword>
<name>A0ABP9AR11_9PSEU</name>
<evidence type="ECO:0000313" key="1">
    <source>
        <dbReference type="EMBL" id="GAA4784251.1"/>
    </source>
</evidence>
<dbReference type="RefSeq" id="WP_345413049.1">
    <property type="nucleotide sequence ID" value="NZ_BAABHO010000010.1"/>
</dbReference>